<evidence type="ECO:0000313" key="1">
    <source>
        <dbReference type="EMBL" id="OIQ70880.1"/>
    </source>
</evidence>
<dbReference type="AlphaFoldDB" id="A0A1J5PJA0"/>
<name>A0A1J5PJA0_9ZZZZ</name>
<gene>
    <name evidence="1" type="ORF">GALL_475040</name>
</gene>
<proteinExistence type="predicted"/>
<accession>A0A1J5PJA0</accession>
<protein>
    <submittedName>
        <fullName evidence="1">Uncharacterized protein</fullName>
    </submittedName>
</protein>
<organism evidence="1">
    <name type="scientific">mine drainage metagenome</name>
    <dbReference type="NCBI Taxonomy" id="410659"/>
    <lineage>
        <taxon>unclassified sequences</taxon>
        <taxon>metagenomes</taxon>
        <taxon>ecological metagenomes</taxon>
    </lineage>
</organism>
<sequence>MGDLLQRILNRVGKGVHGVDAPHIAGVVVGGAADAVDGRVAHIDVGAGHVDFGAQHHGTVFMLAVAHFAQDAQVFVGRATTKRTVDAGLAEVTAVHAHLLGCLLVHVSVAGFDQVLRGTVHEVKVVAGLVGGGIFGPIPFKAEPFHRINDRVDVFGVFFFGVGVIKTQVADATIVTREAEIDADALGVTNVQIAIGFGRKAGADFGWIRRCCAVVGSISRAAGPAALGVGAFFEIVFNDLAQEIARFGCAAGCRAMGSRCGVTHGIDFRRVTRLMTQLERWEKR</sequence>
<dbReference type="AntiFam" id="ANF00207">
    <property type="entry name" value="Shadow ORF (opposite glnS)"/>
</dbReference>
<dbReference type="EMBL" id="MLJW01003982">
    <property type="protein sequence ID" value="OIQ70880.1"/>
    <property type="molecule type" value="Genomic_DNA"/>
</dbReference>
<comment type="caution">
    <text evidence="1">The sequence shown here is derived from an EMBL/GenBank/DDBJ whole genome shotgun (WGS) entry which is preliminary data.</text>
</comment>
<reference evidence="1" key="1">
    <citation type="submission" date="2016-10" db="EMBL/GenBank/DDBJ databases">
        <title>Sequence of Gallionella enrichment culture.</title>
        <authorList>
            <person name="Poehlein A."/>
            <person name="Muehling M."/>
            <person name="Daniel R."/>
        </authorList>
    </citation>
    <scope>NUCLEOTIDE SEQUENCE</scope>
</reference>